<dbReference type="STRING" id="121821.GCA_001870675_02805"/>
<feature type="chain" id="PRO_5016017107" evidence="2">
    <location>
        <begin position="21"/>
        <end position="244"/>
    </location>
</feature>
<reference evidence="4 5" key="1">
    <citation type="submission" date="2018-06" db="EMBL/GenBank/DDBJ databases">
        <title>Genomic Encyclopedia of Archaeal and Bacterial Type Strains, Phase II (KMG-II): from individual species to whole genera.</title>
        <authorList>
            <person name="Goeker M."/>
        </authorList>
    </citation>
    <scope>NUCLEOTIDE SEQUENCE [LARGE SCALE GENOMIC DNA]</scope>
    <source>
        <strain evidence="4 5">DSM 13087</strain>
    </source>
</reference>
<gene>
    <name evidence="4" type="ORF">LY56_00418</name>
</gene>
<evidence type="ECO:0000313" key="4">
    <source>
        <dbReference type="EMBL" id="PZX47124.1"/>
    </source>
</evidence>
<organism evidence="4 5">
    <name type="scientific">Roseinatronobacter thiooxidans</name>
    <dbReference type="NCBI Taxonomy" id="121821"/>
    <lineage>
        <taxon>Bacteria</taxon>
        <taxon>Pseudomonadati</taxon>
        <taxon>Pseudomonadota</taxon>
        <taxon>Alphaproteobacteria</taxon>
        <taxon>Rhodobacterales</taxon>
        <taxon>Paracoccaceae</taxon>
        <taxon>Roseinatronobacter</taxon>
    </lineage>
</organism>
<accession>A0A2W7QF29</accession>
<dbReference type="PANTHER" id="PTHR35936:SF19">
    <property type="entry name" value="AMINO-ACID-BINDING PROTEIN YXEM-RELATED"/>
    <property type="match status" value="1"/>
</dbReference>
<dbReference type="Proteomes" id="UP000249364">
    <property type="component" value="Unassembled WGS sequence"/>
</dbReference>
<protein>
    <submittedName>
        <fullName evidence="4">Amino acid ABC transporter substrate-binding protein (PAAT family)</fullName>
    </submittedName>
</protein>
<dbReference type="InterPro" id="IPR001638">
    <property type="entry name" value="Solute-binding_3/MltF_N"/>
</dbReference>
<sequence length="244" mass="26063">MKKTAFAALALAFAASGALAQDVVRMGSEGAYPPYNFINDATGELDGYERELGDELCRRAELNCEWVINDWDTIIPNLVSGNYDTIMAGMSITEARQEVIAFTQNYLLPEPSAFIALAGTDESVRDTGVIAAQSNTIQAGMVAEGDGDLLEFPTPDETISALRNGEADAVLADKAFLAPYVADSNGELVFLGDDVLLGGGIGVGVRQSDDALRETLDRVIADMKADGSLNAMIEKWFGADHPQF</sequence>
<dbReference type="RefSeq" id="WP_071470564.1">
    <property type="nucleotide sequence ID" value="NZ_MEHT01000044.1"/>
</dbReference>
<evidence type="ECO:0000256" key="1">
    <source>
        <dbReference type="ARBA" id="ARBA00022729"/>
    </source>
</evidence>
<feature type="signal peptide" evidence="2">
    <location>
        <begin position="1"/>
        <end position="20"/>
    </location>
</feature>
<dbReference type="EMBL" id="QKZQ01000002">
    <property type="protein sequence ID" value="PZX47124.1"/>
    <property type="molecule type" value="Genomic_DNA"/>
</dbReference>
<comment type="caution">
    <text evidence="4">The sequence shown here is derived from an EMBL/GenBank/DDBJ whole genome shotgun (WGS) entry which is preliminary data.</text>
</comment>
<dbReference type="OrthoDB" id="9807134at2"/>
<dbReference type="PANTHER" id="PTHR35936">
    <property type="entry name" value="MEMBRANE-BOUND LYTIC MUREIN TRANSGLYCOSYLASE F"/>
    <property type="match status" value="1"/>
</dbReference>
<feature type="domain" description="Solute-binding protein family 3/N-terminal" evidence="3">
    <location>
        <begin position="23"/>
        <end position="240"/>
    </location>
</feature>
<evidence type="ECO:0000256" key="2">
    <source>
        <dbReference type="SAM" id="SignalP"/>
    </source>
</evidence>
<dbReference type="SMART" id="SM00062">
    <property type="entry name" value="PBPb"/>
    <property type="match status" value="1"/>
</dbReference>
<dbReference type="AlphaFoldDB" id="A0A2W7QF29"/>
<proteinExistence type="predicted"/>
<dbReference type="SUPFAM" id="SSF53850">
    <property type="entry name" value="Periplasmic binding protein-like II"/>
    <property type="match status" value="1"/>
</dbReference>
<name>A0A2W7QF29_9RHOB</name>
<keyword evidence="5" id="KW-1185">Reference proteome</keyword>
<evidence type="ECO:0000259" key="3">
    <source>
        <dbReference type="SMART" id="SM00062"/>
    </source>
</evidence>
<keyword evidence="1 2" id="KW-0732">Signal</keyword>
<dbReference type="Gene3D" id="3.40.190.10">
    <property type="entry name" value="Periplasmic binding protein-like II"/>
    <property type="match status" value="2"/>
</dbReference>
<dbReference type="Pfam" id="PF00497">
    <property type="entry name" value="SBP_bac_3"/>
    <property type="match status" value="1"/>
</dbReference>
<evidence type="ECO:0000313" key="5">
    <source>
        <dbReference type="Proteomes" id="UP000249364"/>
    </source>
</evidence>